<feature type="signal peptide" evidence="2">
    <location>
        <begin position="1"/>
        <end position="32"/>
    </location>
</feature>
<feature type="compositionally biased region" description="Basic residues" evidence="1">
    <location>
        <begin position="245"/>
        <end position="256"/>
    </location>
</feature>
<evidence type="ECO:0000256" key="2">
    <source>
        <dbReference type="SAM" id="SignalP"/>
    </source>
</evidence>
<feature type="chain" id="PRO_5016307648" evidence="2">
    <location>
        <begin position="33"/>
        <end position="279"/>
    </location>
</feature>
<dbReference type="InParanoid" id="A0A316YSD5"/>
<feature type="compositionally biased region" description="Low complexity" evidence="1">
    <location>
        <begin position="231"/>
        <end position="240"/>
    </location>
</feature>
<sequence>MLSLSTHAHRQLVLVVLLLLSSTLCSLHAISAMPMPPGPQSNGNTEARSQERALLHRGHENGSPGLLSDLAASGVDWKPSGYLKMRKSNDESDHPVQDHLKPLGGTKAGLNVDPASSSKKWWNKWRNAVKSKLKSKSDNIRIEHSNRPGQHGAAPLLHNWDQQQHLKPELKPEPEPEPEPESKPHSPQHQRTSLSDLLEAEKVFDTIDEESLNFVGQHTPHNSPEPEYTISHGSHSSHSSPKLRFTSRHSSSKHRGVNWGEEHPLLAGTLRSHFPLATY</sequence>
<keyword evidence="2" id="KW-0732">Signal</keyword>
<feature type="region of interest" description="Disordered" evidence="1">
    <location>
        <begin position="214"/>
        <end position="256"/>
    </location>
</feature>
<keyword evidence="4" id="KW-1185">Reference proteome</keyword>
<reference evidence="3 4" key="1">
    <citation type="journal article" date="2018" name="Mol. Biol. Evol.">
        <title>Broad Genomic Sampling Reveals a Smut Pathogenic Ancestry of the Fungal Clade Ustilaginomycotina.</title>
        <authorList>
            <person name="Kijpornyongpan T."/>
            <person name="Mondo S.J."/>
            <person name="Barry K."/>
            <person name="Sandor L."/>
            <person name="Lee J."/>
            <person name="Lipzen A."/>
            <person name="Pangilinan J."/>
            <person name="LaButti K."/>
            <person name="Hainaut M."/>
            <person name="Henrissat B."/>
            <person name="Grigoriev I.V."/>
            <person name="Spatafora J.W."/>
            <person name="Aime M.C."/>
        </authorList>
    </citation>
    <scope>NUCLEOTIDE SEQUENCE [LARGE SCALE GENOMIC DNA]</scope>
    <source>
        <strain evidence="3 4">MCA 4198</strain>
    </source>
</reference>
<dbReference type="EMBL" id="KZ819635">
    <property type="protein sequence ID" value="PWN91936.1"/>
    <property type="molecule type" value="Genomic_DNA"/>
</dbReference>
<feature type="region of interest" description="Disordered" evidence="1">
    <location>
        <begin position="132"/>
        <end position="192"/>
    </location>
</feature>
<evidence type="ECO:0000313" key="4">
    <source>
        <dbReference type="Proteomes" id="UP000245768"/>
    </source>
</evidence>
<feature type="compositionally biased region" description="Basic and acidic residues" evidence="1">
    <location>
        <begin position="164"/>
        <end position="184"/>
    </location>
</feature>
<feature type="compositionally biased region" description="Basic and acidic residues" evidence="1">
    <location>
        <begin position="87"/>
        <end position="101"/>
    </location>
</feature>
<dbReference type="GeneID" id="37043114"/>
<proteinExistence type="predicted"/>
<feature type="compositionally biased region" description="Basic and acidic residues" evidence="1">
    <location>
        <begin position="135"/>
        <end position="146"/>
    </location>
</feature>
<dbReference type="Proteomes" id="UP000245768">
    <property type="component" value="Unassembled WGS sequence"/>
</dbReference>
<dbReference type="RefSeq" id="XP_025379134.1">
    <property type="nucleotide sequence ID" value="XM_025521198.1"/>
</dbReference>
<feature type="region of interest" description="Disordered" evidence="1">
    <location>
        <begin position="83"/>
        <end position="117"/>
    </location>
</feature>
<gene>
    <name evidence="3" type="ORF">FA10DRAFT_265754</name>
</gene>
<accession>A0A316YSD5</accession>
<dbReference type="AlphaFoldDB" id="A0A316YSD5"/>
<name>A0A316YSD5_9BASI</name>
<organism evidence="3 4">
    <name type="scientific">Acaromyces ingoldii</name>
    <dbReference type="NCBI Taxonomy" id="215250"/>
    <lineage>
        <taxon>Eukaryota</taxon>
        <taxon>Fungi</taxon>
        <taxon>Dikarya</taxon>
        <taxon>Basidiomycota</taxon>
        <taxon>Ustilaginomycotina</taxon>
        <taxon>Exobasidiomycetes</taxon>
        <taxon>Exobasidiales</taxon>
        <taxon>Cryptobasidiaceae</taxon>
        <taxon>Acaromyces</taxon>
    </lineage>
</organism>
<protein>
    <submittedName>
        <fullName evidence="3">Uncharacterized protein</fullName>
    </submittedName>
</protein>
<evidence type="ECO:0000313" key="3">
    <source>
        <dbReference type="EMBL" id="PWN91936.1"/>
    </source>
</evidence>
<evidence type="ECO:0000256" key="1">
    <source>
        <dbReference type="SAM" id="MobiDB-lite"/>
    </source>
</evidence>